<dbReference type="InterPro" id="IPR023198">
    <property type="entry name" value="PGP-like_dom2"/>
</dbReference>
<dbReference type="InterPro" id="IPR036412">
    <property type="entry name" value="HAD-like_sf"/>
</dbReference>
<reference evidence="1 2" key="1">
    <citation type="submission" date="2018-10" db="EMBL/GenBank/DDBJ databases">
        <title>Robbsia sp. DHC34, isolated from soil.</title>
        <authorList>
            <person name="Gao Z.-H."/>
            <person name="Qiu L.-H."/>
        </authorList>
    </citation>
    <scope>NUCLEOTIDE SEQUENCE [LARGE SCALE GENOMIC DNA]</scope>
    <source>
        <strain evidence="1 2">DHC34</strain>
    </source>
</reference>
<gene>
    <name evidence="1" type="ORF">D7S86_20110</name>
</gene>
<dbReference type="Pfam" id="PF00702">
    <property type="entry name" value="Hydrolase"/>
    <property type="match status" value="1"/>
</dbReference>
<organism evidence="1 2">
    <name type="scientific">Pararobbsia silviterrae</name>
    <dbReference type="NCBI Taxonomy" id="1792498"/>
    <lineage>
        <taxon>Bacteria</taxon>
        <taxon>Pseudomonadati</taxon>
        <taxon>Pseudomonadota</taxon>
        <taxon>Betaproteobacteria</taxon>
        <taxon>Burkholderiales</taxon>
        <taxon>Burkholderiaceae</taxon>
        <taxon>Pararobbsia</taxon>
    </lineage>
</organism>
<dbReference type="SUPFAM" id="SSF56784">
    <property type="entry name" value="HAD-like"/>
    <property type="match status" value="1"/>
</dbReference>
<name>A0A494XNE6_9BURK</name>
<dbReference type="Gene3D" id="3.40.50.1000">
    <property type="entry name" value="HAD superfamily/HAD-like"/>
    <property type="match status" value="1"/>
</dbReference>
<accession>A0A494XNE6</accession>
<dbReference type="OrthoDB" id="9797415at2"/>
<evidence type="ECO:0000313" key="2">
    <source>
        <dbReference type="Proteomes" id="UP000270342"/>
    </source>
</evidence>
<dbReference type="SFLD" id="SFLDG01129">
    <property type="entry name" value="C1.5:_HAD__Beta-PGM__Phosphata"/>
    <property type="match status" value="1"/>
</dbReference>
<dbReference type="PANTHER" id="PTHR43611:SF3">
    <property type="entry name" value="FLAVIN MONONUCLEOTIDE HYDROLASE 1, CHLOROPLATIC"/>
    <property type="match status" value="1"/>
</dbReference>
<dbReference type="PANTHER" id="PTHR43611">
    <property type="entry name" value="ALPHA-D-GLUCOSE 1-PHOSPHATE PHOSPHATASE"/>
    <property type="match status" value="1"/>
</dbReference>
<evidence type="ECO:0000313" key="1">
    <source>
        <dbReference type="EMBL" id="RKP49604.1"/>
    </source>
</evidence>
<dbReference type="NCBIfam" id="TIGR01509">
    <property type="entry name" value="HAD-SF-IA-v3"/>
    <property type="match status" value="1"/>
</dbReference>
<comment type="caution">
    <text evidence="1">The sequence shown here is derived from an EMBL/GenBank/DDBJ whole genome shotgun (WGS) entry which is preliminary data.</text>
</comment>
<protein>
    <submittedName>
        <fullName evidence="1">HAD family phosphatase</fullName>
    </submittedName>
</protein>
<proteinExistence type="predicted"/>
<dbReference type="SFLD" id="SFLDS00003">
    <property type="entry name" value="Haloacid_Dehalogenase"/>
    <property type="match status" value="1"/>
</dbReference>
<dbReference type="AlphaFoldDB" id="A0A494XNE6"/>
<dbReference type="InterPro" id="IPR006439">
    <property type="entry name" value="HAD-SF_hydro_IA"/>
</dbReference>
<dbReference type="Gene3D" id="1.10.150.240">
    <property type="entry name" value="Putative phosphatase, domain 2"/>
    <property type="match status" value="1"/>
</dbReference>
<keyword evidence="2" id="KW-1185">Reference proteome</keyword>
<dbReference type="CDD" id="cd02603">
    <property type="entry name" value="HAD_sEH-N_like"/>
    <property type="match status" value="1"/>
</dbReference>
<dbReference type="Proteomes" id="UP000270342">
    <property type="component" value="Unassembled WGS sequence"/>
</dbReference>
<dbReference type="RefSeq" id="WP_121088652.1">
    <property type="nucleotide sequence ID" value="NZ_RBZU01000010.1"/>
</dbReference>
<dbReference type="InterPro" id="IPR023214">
    <property type="entry name" value="HAD_sf"/>
</dbReference>
<sequence length="204" mass="22014">MTGAIKRVLFDMEGVLSDYDRAVRVDRMAALSGQPADAVREAIWGSGLEARADAGEIGDEAYLEALGRALHHALTRDDWLDARRASIAPKSDVIALAAKLARRHPIAILTNNSHLVTDHIDYLNPEVGRVFGAHIYSTAAFGATKPAAQAYLRCLDAWRARPAETLFIDDSQANVTGALEAGLHAYRFVGVQALAAELEARGLL</sequence>
<dbReference type="EMBL" id="RBZU01000010">
    <property type="protein sequence ID" value="RKP49604.1"/>
    <property type="molecule type" value="Genomic_DNA"/>
</dbReference>